<accession>A0A062V021</accession>
<dbReference type="AlphaFoldDB" id="A0A062V021"/>
<organism evidence="1 2">
    <name type="scientific">Candidatus Methanoperedens nitratireducens</name>
    <dbReference type="NCBI Taxonomy" id="1392998"/>
    <lineage>
        <taxon>Archaea</taxon>
        <taxon>Methanobacteriati</taxon>
        <taxon>Methanobacteriota</taxon>
        <taxon>Stenosarchaea group</taxon>
        <taxon>Methanomicrobia</taxon>
        <taxon>Methanosarcinales</taxon>
        <taxon>ANME-2 cluster</taxon>
        <taxon>Candidatus Methanoperedentaceae</taxon>
        <taxon>Candidatus Methanoperedens</taxon>
    </lineage>
</organism>
<dbReference type="Proteomes" id="UP000027153">
    <property type="component" value="Unassembled WGS sequence"/>
</dbReference>
<keyword evidence="2" id="KW-1185">Reference proteome</keyword>
<proteinExistence type="predicted"/>
<reference evidence="1 2" key="1">
    <citation type="journal article" date="2013" name="Nature">
        <title>Anaerobic oxidation of methane coupled to nitrate reduction in a novel archaeal lineage.</title>
        <authorList>
            <person name="Haroon M.F."/>
            <person name="Hu S."/>
            <person name="Shi Y."/>
            <person name="Imelfort M."/>
            <person name="Keller J."/>
            <person name="Hugenholtz P."/>
            <person name="Yuan Z."/>
            <person name="Tyson G.W."/>
        </authorList>
    </citation>
    <scope>NUCLEOTIDE SEQUENCE [LARGE SCALE GENOMIC DNA]</scope>
    <source>
        <strain evidence="1 2">ANME-2d</strain>
    </source>
</reference>
<comment type="caution">
    <text evidence="1">The sequence shown here is derived from an EMBL/GenBank/DDBJ whole genome shotgun (WGS) entry which is preliminary data.</text>
</comment>
<dbReference type="EMBL" id="JMIY01000002">
    <property type="protein sequence ID" value="KCZ72481.1"/>
    <property type="molecule type" value="Genomic_DNA"/>
</dbReference>
<dbReference type="InterPro" id="IPR012872">
    <property type="entry name" value="DUF1670"/>
</dbReference>
<name>A0A062V021_9EURY</name>
<sequence length="204" mass="23288">MSVNQDGVSELRSVWIKTAEQQLFHELEVEYGFPRATCRSLIQLMHEFIDQNYGNLRDDRQVIYHAVSKDEPAGRQLDKIKAVPVRLTVSHPDGSEVLEKKGIQGLRQHKLIRFESEAYAQNGVLSQADVAELLGVSVGTIGRDSREYQMENQVVLPYRGTIHDIDRAITHKRIIIGYYLKNLPTPDISRFKLEISRASFVGIR</sequence>
<dbReference type="OrthoDB" id="138122at2157"/>
<protein>
    <submittedName>
        <fullName evidence="1">Uncharacterized protein</fullName>
    </submittedName>
</protein>
<dbReference type="RefSeq" id="WP_048089390.1">
    <property type="nucleotide sequence ID" value="NZ_JMIY01000002.1"/>
</dbReference>
<evidence type="ECO:0000313" key="1">
    <source>
        <dbReference type="EMBL" id="KCZ72481.1"/>
    </source>
</evidence>
<dbReference type="Pfam" id="PF07900">
    <property type="entry name" value="DUF1670"/>
    <property type="match status" value="1"/>
</dbReference>
<evidence type="ECO:0000313" key="2">
    <source>
        <dbReference type="Proteomes" id="UP000027153"/>
    </source>
</evidence>
<gene>
    <name evidence="1" type="ORF">ANME2D_00908</name>
</gene>